<reference evidence="1" key="2">
    <citation type="journal article" date="2022" name="Res Sq">
        <title>Comparative Genomics Reveals Insights into the Divergent Evolution of Astigmatic Mites and Household Pest Adaptations.</title>
        <authorList>
            <person name="Xiong Q."/>
            <person name="Wan A.T.-Y."/>
            <person name="Liu X.-Y."/>
            <person name="Fung C.S.-H."/>
            <person name="Xiao X."/>
            <person name="Malainual N."/>
            <person name="Hou J."/>
            <person name="Wang L."/>
            <person name="Wang M."/>
            <person name="Yang K."/>
            <person name="Cui Y."/>
            <person name="Leung E."/>
            <person name="Nong W."/>
            <person name="Shin S.-K."/>
            <person name="Au S."/>
            <person name="Jeong K.Y."/>
            <person name="Chew F.T."/>
            <person name="Hui J."/>
            <person name="Leung T.F."/>
            <person name="Tungtrongchitr A."/>
            <person name="Zhong N."/>
            <person name="Liu Z."/>
            <person name="Tsui S."/>
        </authorList>
    </citation>
    <scope>NUCLEOTIDE SEQUENCE</scope>
    <source>
        <strain evidence="1">Derf</strain>
        <tissue evidence="1">Whole organism</tissue>
    </source>
</reference>
<evidence type="ECO:0000313" key="1">
    <source>
        <dbReference type="EMBL" id="KAH9527665.1"/>
    </source>
</evidence>
<proteinExistence type="predicted"/>
<protein>
    <submittedName>
        <fullName evidence="1">Uncharacterized protein</fullName>
    </submittedName>
</protein>
<dbReference type="AlphaFoldDB" id="A0A922LD24"/>
<sequence length="67" mass="7667">MDASTQPDRSNSKLGMQVYRFSATDSIFFSFLAIRIHRPKIISSTISVTMHLACWKNCIRSSEKDLK</sequence>
<evidence type="ECO:0000313" key="2">
    <source>
        <dbReference type="Proteomes" id="UP000790347"/>
    </source>
</evidence>
<accession>A0A922LD24</accession>
<comment type="caution">
    <text evidence="1">The sequence shown here is derived from an EMBL/GenBank/DDBJ whole genome shotgun (WGS) entry which is preliminary data.</text>
</comment>
<reference evidence="1" key="1">
    <citation type="submission" date="2013-05" db="EMBL/GenBank/DDBJ databases">
        <authorList>
            <person name="Yim A.K.Y."/>
            <person name="Chan T.F."/>
            <person name="Ji K.M."/>
            <person name="Liu X.Y."/>
            <person name="Zhou J.W."/>
            <person name="Li R.Q."/>
            <person name="Yang K.Y."/>
            <person name="Li J."/>
            <person name="Li M."/>
            <person name="Law P.T.W."/>
            <person name="Wu Y.L."/>
            <person name="Cai Z.L."/>
            <person name="Qin H."/>
            <person name="Bao Y."/>
            <person name="Leung R.K.K."/>
            <person name="Ng P.K.S."/>
            <person name="Zou J."/>
            <person name="Zhong X.J."/>
            <person name="Ran P.X."/>
            <person name="Zhong N.S."/>
            <person name="Liu Z.G."/>
            <person name="Tsui S.K.W."/>
        </authorList>
    </citation>
    <scope>NUCLEOTIDE SEQUENCE</scope>
    <source>
        <strain evidence="1">Derf</strain>
        <tissue evidence="1">Whole organism</tissue>
    </source>
</reference>
<dbReference type="Proteomes" id="UP000790347">
    <property type="component" value="Unassembled WGS sequence"/>
</dbReference>
<dbReference type="EMBL" id="ASGP02000001">
    <property type="protein sequence ID" value="KAH9527665.1"/>
    <property type="molecule type" value="Genomic_DNA"/>
</dbReference>
<name>A0A922LD24_DERFA</name>
<organism evidence="1 2">
    <name type="scientific">Dermatophagoides farinae</name>
    <name type="common">American house dust mite</name>
    <dbReference type="NCBI Taxonomy" id="6954"/>
    <lineage>
        <taxon>Eukaryota</taxon>
        <taxon>Metazoa</taxon>
        <taxon>Ecdysozoa</taxon>
        <taxon>Arthropoda</taxon>
        <taxon>Chelicerata</taxon>
        <taxon>Arachnida</taxon>
        <taxon>Acari</taxon>
        <taxon>Acariformes</taxon>
        <taxon>Sarcoptiformes</taxon>
        <taxon>Astigmata</taxon>
        <taxon>Psoroptidia</taxon>
        <taxon>Analgoidea</taxon>
        <taxon>Pyroglyphidae</taxon>
        <taxon>Dermatophagoidinae</taxon>
        <taxon>Dermatophagoides</taxon>
    </lineage>
</organism>
<gene>
    <name evidence="1" type="ORF">DERF_001672</name>
</gene>
<keyword evidence="2" id="KW-1185">Reference proteome</keyword>